<dbReference type="KEGG" id="stac:ABII15_14140"/>
<dbReference type="PANTHER" id="PTHR46796">
    <property type="entry name" value="HTH-TYPE TRANSCRIPTIONAL ACTIVATOR RHAS-RELATED"/>
    <property type="match status" value="1"/>
</dbReference>
<dbReference type="Gene3D" id="1.10.10.60">
    <property type="entry name" value="Homeodomain-like"/>
    <property type="match status" value="1"/>
</dbReference>
<feature type="region of interest" description="Disordered" evidence="4">
    <location>
        <begin position="328"/>
        <end position="356"/>
    </location>
</feature>
<keyword evidence="1" id="KW-0805">Transcription regulation</keyword>
<dbReference type="PANTHER" id="PTHR46796:SF15">
    <property type="entry name" value="BLL1074 PROTEIN"/>
    <property type="match status" value="1"/>
</dbReference>
<gene>
    <name evidence="6" type="ORF">ABII15_14140</name>
</gene>
<evidence type="ECO:0000256" key="2">
    <source>
        <dbReference type="ARBA" id="ARBA00023125"/>
    </source>
</evidence>
<dbReference type="PROSITE" id="PS01124">
    <property type="entry name" value="HTH_ARAC_FAMILY_2"/>
    <property type="match status" value="1"/>
</dbReference>
<proteinExistence type="predicted"/>
<feature type="domain" description="HTH araC/xylS-type" evidence="5">
    <location>
        <begin position="221"/>
        <end position="302"/>
    </location>
</feature>
<dbReference type="Pfam" id="PF12833">
    <property type="entry name" value="HTH_18"/>
    <property type="match status" value="1"/>
</dbReference>
<reference evidence="6" key="1">
    <citation type="submission" date="2024-06" db="EMBL/GenBank/DDBJ databases">
        <title>Streptomyces sp. strain HUAS MG91 genome sequences.</title>
        <authorList>
            <person name="Mo P."/>
        </authorList>
    </citation>
    <scope>NUCLEOTIDE SEQUENCE</scope>
    <source>
        <strain evidence="6">HUAS MG91</strain>
    </source>
</reference>
<evidence type="ECO:0000256" key="3">
    <source>
        <dbReference type="ARBA" id="ARBA00023163"/>
    </source>
</evidence>
<organism evidence="6">
    <name type="scientific">Streptomyces tabacisoli</name>
    <dbReference type="NCBI Taxonomy" id="3156398"/>
    <lineage>
        <taxon>Bacteria</taxon>
        <taxon>Bacillati</taxon>
        <taxon>Actinomycetota</taxon>
        <taxon>Actinomycetes</taxon>
        <taxon>Kitasatosporales</taxon>
        <taxon>Streptomycetaceae</taxon>
        <taxon>Streptomyces</taxon>
    </lineage>
</organism>
<dbReference type="InterPro" id="IPR009057">
    <property type="entry name" value="Homeodomain-like_sf"/>
</dbReference>
<keyword evidence="3" id="KW-0804">Transcription</keyword>
<evidence type="ECO:0000259" key="5">
    <source>
        <dbReference type="PROSITE" id="PS01124"/>
    </source>
</evidence>
<feature type="compositionally biased region" description="Pro residues" evidence="4">
    <location>
        <begin position="1"/>
        <end position="12"/>
    </location>
</feature>
<dbReference type="EMBL" id="CP159534">
    <property type="protein sequence ID" value="XCJ71045.1"/>
    <property type="molecule type" value="Genomic_DNA"/>
</dbReference>
<evidence type="ECO:0000256" key="1">
    <source>
        <dbReference type="ARBA" id="ARBA00023015"/>
    </source>
</evidence>
<dbReference type="InterPro" id="IPR050204">
    <property type="entry name" value="AraC_XylS_family_regulators"/>
</dbReference>
<dbReference type="AlphaFoldDB" id="A0AAU8IRL0"/>
<accession>A0AAU8IRL0</accession>
<evidence type="ECO:0000313" key="6">
    <source>
        <dbReference type="EMBL" id="XCJ71045.1"/>
    </source>
</evidence>
<name>A0AAU8IRL0_9ACTN</name>
<dbReference type="SMART" id="SM00342">
    <property type="entry name" value="HTH_ARAC"/>
    <property type="match status" value="1"/>
</dbReference>
<keyword evidence="2" id="KW-0238">DNA-binding</keyword>
<dbReference type="GO" id="GO:0003700">
    <property type="term" value="F:DNA-binding transcription factor activity"/>
    <property type="evidence" value="ECO:0007669"/>
    <property type="project" value="InterPro"/>
</dbReference>
<evidence type="ECO:0000256" key="4">
    <source>
        <dbReference type="SAM" id="MobiDB-lite"/>
    </source>
</evidence>
<dbReference type="SUPFAM" id="SSF46689">
    <property type="entry name" value="Homeodomain-like"/>
    <property type="match status" value="1"/>
</dbReference>
<dbReference type="RefSeq" id="WP_353942677.1">
    <property type="nucleotide sequence ID" value="NZ_CP159534.1"/>
</dbReference>
<sequence>MSPRAPRVPAPARPSVRPARCPDGTWEAVQVRPHASLRPGVIGYRGFRLAFPGPRARLEAPIGAVTLMLGFEGTVRVTEATGGWVGVGDRREADGPRPDGLRSVEFSSVLSGLTTTPVLGEHDGRLAGVEVLLTPWAAFTMFGTPLHELAGWRVDPDTLGALPGAGVEELSYELGRLSSWRARFGLLDATLGRWLSTGPRPASGTVRAWYALAHGGGATPVSRIADHVGWSVRHLENRFREQIGLGPKAAARVLRLQRARRLLCAGSSQVETAAACGYYDQAHLSGEFKAMTGCTPREFFLARGVHVDAGGPPATDRLAGEATSLVLRHGPRAGGAPSPGEPGEPGAALSKTAGRR</sequence>
<dbReference type="GO" id="GO:0043565">
    <property type="term" value="F:sequence-specific DNA binding"/>
    <property type="evidence" value="ECO:0007669"/>
    <property type="project" value="InterPro"/>
</dbReference>
<dbReference type="InterPro" id="IPR018060">
    <property type="entry name" value="HTH_AraC"/>
</dbReference>
<protein>
    <submittedName>
        <fullName evidence="6">Helix-turn-helix domain-containing protein</fullName>
    </submittedName>
</protein>
<feature type="region of interest" description="Disordered" evidence="4">
    <location>
        <begin position="1"/>
        <end position="21"/>
    </location>
</feature>